<dbReference type="Pfam" id="PF00023">
    <property type="entry name" value="Ank"/>
    <property type="match status" value="2"/>
</dbReference>
<name>A0AAV7J487_COTGL</name>
<protein>
    <submittedName>
        <fullName evidence="4">Uncharacterized protein</fullName>
    </submittedName>
</protein>
<feature type="repeat" description="ANK" evidence="3">
    <location>
        <begin position="297"/>
        <end position="329"/>
    </location>
</feature>
<dbReference type="Proteomes" id="UP000826195">
    <property type="component" value="Unassembled WGS sequence"/>
</dbReference>
<gene>
    <name evidence="4" type="ORF">KQX54_010511</name>
</gene>
<keyword evidence="5" id="KW-1185">Reference proteome</keyword>
<reference evidence="4 5" key="1">
    <citation type="journal article" date="2021" name="J. Hered.">
        <title>A chromosome-level genome assembly of the parasitoid wasp, Cotesia glomerata (Hymenoptera: Braconidae).</title>
        <authorList>
            <person name="Pinto B.J."/>
            <person name="Weis J.J."/>
            <person name="Gamble T."/>
            <person name="Ode P.J."/>
            <person name="Paul R."/>
            <person name="Zaspel J.M."/>
        </authorList>
    </citation>
    <scope>NUCLEOTIDE SEQUENCE [LARGE SCALE GENOMIC DNA]</scope>
    <source>
        <strain evidence="4">CgM1</strain>
    </source>
</reference>
<dbReference type="PROSITE" id="PS50088">
    <property type="entry name" value="ANK_REPEAT"/>
    <property type="match status" value="8"/>
</dbReference>
<dbReference type="PROSITE" id="PS50297">
    <property type="entry name" value="ANK_REP_REGION"/>
    <property type="match status" value="7"/>
</dbReference>
<feature type="repeat" description="ANK" evidence="3">
    <location>
        <begin position="217"/>
        <end position="249"/>
    </location>
</feature>
<evidence type="ECO:0000313" key="4">
    <source>
        <dbReference type="EMBL" id="KAH0567510.1"/>
    </source>
</evidence>
<feature type="repeat" description="ANK" evidence="3">
    <location>
        <begin position="255"/>
        <end position="287"/>
    </location>
</feature>
<feature type="repeat" description="ANK" evidence="3">
    <location>
        <begin position="77"/>
        <end position="113"/>
    </location>
</feature>
<feature type="repeat" description="ANK" evidence="3">
    <location>
        <begin position="181"/>
        <end position="213"/>
    </location>
</feature>
<dbReference type="Gene3D" id="1.25.40.20">
    <property type="entry name" value="Ankyrin repeat-containing domain"/>
    <property type="match status" value="4"/>
</dbReference>
<keyword evidence="1" id="KW-0677">Repeat</keyword>
<comment type="caution">
    <text evidence="4">The sequence shown here is derived from an EMBL/GenBank/DDBJ whole genome shotgun (WGS) entry which is preliminary data.</text>
</comment>
<sequence length="1025" mass="118849">MDEADEENLIKDIKFAIVNEDIEKFGENMSKLKSLDAPCWLYGYRPLCIAYKNRKDRFAEKFLELNFVQVNNNFGINENTPLHWAVIHNESKYSLGIIDKLLQKGAEMTSENSLRQNVFDVALQKKNFPVLELLVDHISESNINKSTYLKLLLDFINSDYIDLAEKLLTKWVDIDLEKSMGDFNFLNLAVEKKQFKVVKSLLNRGINVNYYDKSVEDRVTAIYKACEVGDFEIFKFLLDNGANIDIERVAAQYNPRYYPIHIAIANNHLDIVKELLDRGVDVNKTYVVRIYYNGDKFEKTTLQLACAYKHLDIVKLLIERGADIHLKINDSGTPIYEAFPAEDEDYELFTYLLGLNNLRLDLDAAKYIVFWCAIFNQTDKLILLLQYIKKLNLKDRLRYELDMNVFNNANLKEPLIHSAARNSSGNCIDLLIKNDVDVNLRNHKGRTALHVALRYRQFESIIGLIRNGADINITCNEGHSASHYTVDKKIRESRFDTDDDDESCEDFDGFQESSLTKIVNYYGYLIIKLKYLDLFVDDSNYNFAINTLNDPFKHQGKYEKEVKKMKKKIIHSAIPYVTYYNFVKGSLNRRINFLNNPQIFKVLDSRDNYASKFPQFADIINNLFHQALVRKKLLDKVNNYPIFRFLNKNLPYLCVKEVICYFSDGELKDVVNKQDDIIEIPHQLDFILVKNIHIEIENMLQHWILINDTYLKKQVKLLNDLLDKSADIIEEKSFRQVLFNVALKAKDYPALKILVDHVSNNNITEIIYYKLLFNLMNGSYFDLVEKLLTKCTHFDINKMMIMTEVNLLNLAIEKRCETALYTACEEGSLCIVNFLLDNGANFDVKVSKEGNIYCPIHIAIESGHLDIVKELLDRGEDANKSCIRNSGQKSSFGLACYYRRLNIVELLVKRGVDVSINVSTRGALVLQAFPIDTYCIKSEETNTFINLLGLENVQLDVKDQNGLNYIVFYNARNNETHKPIRIFQYVNRLLSKDFLRFEFEIKIINNESLCLPLIHTASYSNLANL</sequence>
<dbReference type="Pfam" id="PF12796">
    <property type="entry name" value="Ank_2"/>
    <property type="match status" value="3"/>
</dbReference>
<dbReference type="SUPFAM" id="SSF48403">
    <property type="entry name" value="Ankyrin repeat"/>
    <property type="match status" value="3"/>
</dbReference>
<keyword evidence="2 3" id="KW-0040">ANK repeat</keyword>
<dbReference type="InterPro" id="IPR036770">
    <property type="entry name" value="Ankyrin_rpt-contain_sf"/>
</dbReference>
<dbReference type="AlphaFoldDB" id="A0AAV7J487"/>
<organism evidence="4 5">
    <name type="scientific">Cotesia glomerata</name>
    <name type="common">Lepidopteran parasitic wasp</name>
    <name type="synonym">Apanteles glomeratus</name>
    <dbReference type="NCBI Taxonomy" id="32391"/>
    <lineage>
        <taxon>Eukaryota</taxon>
        <taxon>Metazoa</taxon>
        <taxon>Ecdysozoa</taxon>
        <taxon>Arthropoda</taxon>
        <taxon>Hexapoda</taxon>
        <taxon>Insecta</taxon>
        <taxon>Pterygota</taxon>
        <taxon>Neoptera</taxon>
        <taxon>Endopterygota</taxon>
        <taxon>Hymenoptera</taxon>
        <taxon>Apocrita</taxon>
        <taxon>Ichneumonoidea</taxon>
        <taxon>Braconidae</taxon>
        <taxon>Microgastrinae</taxon>
        <taxon>Cotesia</taxon>
    </lineage>
</organism>
<dbReference type="PANTHER" id="PTHR24198:SF165">
    <property type="entry name" value="ANKYRIN REPEAT-CONTAINING PROTEIN-RELATED"/>
    <property type="match status" value="1"/>
</dbReference>
<evidence type="ECO:0000256" key="1">
    <source>
        <dbReference type="ARBA" id="ARBA00022737"/>
    </source>
</evidence>
<evidence type="ECO:0000313" key="5">
    <source>
        <dbReference type="Proteomes" id="UP000826195"/>
    </source>
</evidence>
<proteinExistence type="predicted"/>
<feature type="repeat" description="ANK" evidence="3">
    <location>
        <begin position="851"/>
        <end position="879"/>
    </location>
</feature>
<accession>A0AAV7J487</accession>
<dbReference type="EMBL" id="JAHXZJ010000001">
    <property type="protein sequence ID" value="KAH0567510.1"/>
    <property type="molecule type" value="Genomic_DNA"/>
</dbReference>
<evidence type="ECO:0000256" key="2">
    <source>
        <dbReference type="ARBA" id="ARBA00023043"/>
    </source>
</evidence>
<dbReference type="InterPro" id="IPR002110">
    <property type="entry name" value="Ankyrin_rpt"/>
</dbReference>
<dbReference type="SMART" id="SM00248">
    <property type="entry name" value="ANK"/>
    <property type="match status" value="14"/>
</dbReference>
<feature type="repeat" description="ANK" evidence="3">
    <location>
        <begin position="444"/>
        <end position="476"/>
    </location>
</feature>
<dbReference type="PANTHER" id="PTHR24198">
    <property type="entry name" value="ANKYRIN REPEAT AND PROTEIN KINASE DOMAIN-CONTAINING PROTEIN"/>
    <property type="match status" value="1"/>
</dbReference>
<evidence type="ECO:0000256" key="3">
    <source>
        <dbReference type="PROSITE-ProRule" id="PRU00023"/>
    </source>
</evidence>
<feature type="repeat" description="ANK" evidence="3">
    <location>
        <begin position="815"/>
        <end position="847"/>
    </location>
</feature>